<organism evidence="1 2">
    <name type="scientific">Danio rerio</name>
    <name type="common">Zebrafish</name>
    <name type="synonym">Brachydanio rerio</name>
    <dbReference type="NCBI Taxonomy" id="7955"/>
    <lineage>
        <taxon>Eukaryota</taxon>
        <taxon>Metazoa</taxon>
        <taxon>Chordata</taxon>
        <taxon>Craniata</taxon>
        <taxon>Vertebrata</taxon>
        <taxon>Euteleostomi</taxon>
        <taxon>Actinopterygii</taxon>
        <taxon>Neopterygii</taxon>
        <taxon>Teleostei</taxon>
        <taxon>Ostariophysi</taxon>
        <taxon>Cypriniformes</taxon>
        <taxon>Danionidae</taxon>
        <taxon>Danioninae</taxon>
        <taxon>Danio</taxon>
    </lineage>
</organism>
<dbReference type="Proteomes" id="UP000000437">
    <property type="component" value="Chromosome 16"/>
</dbReference>
<sequence>MHLKLVCHPPLNEKEEEEKTSGLEVMGSLMLVWTLSAAVILMPTFLNGAISIHFKTGRLLHVALGQALVLEAVIEKNPDDKIDMVTWDRESKGVNVRLSGTQEGRISLEKGDALLRITNVSEEDFGVYKVTVTDSDGYQQYDIIEVRKIVRPPRAFAKRVLECVLEKHDMLQWDTPQFSWMIDGIAVTNETTLIANGSRLDISEVKGVNYTCVIKSSLGTVMTHYEIPKDSAHHPCCNGLIAVGIIIAALAAALTGFFVWKKTTAQPY</sequence>
<name>A0AC58HI38_DANRE</name>
<dbReference type="RefSeq" id="XP_073781695.1">
    <property type="nucleotide sequence ID" value="XM_073925594.1"/>
</dbReference>
<gene>
    <name evidence="2" type="primary">LOC137487230</name>
</gene>
<keyword evidence="1" id="KW-1185">Reference proteome</keyword>
<evidence type="ECO:0000313" key="2">
    <source>
        <dbReference type="RefSeq" id="XP_073781695.1"/>
    </source>
</evidence>
<evidence type="ECO:0000313" key="1">
    <source>
        <dbReference type="Proteomes" id="UP000000437"/>
    </source>
</evidence>
<protein>
    <submittedName>
        <fullName evidence="2">Uncharacterized protein isoform X2</fullName>
    </submittedName>
</protein>
<proteinExistence type="predicted"/>
<accession>A0AC58HI38</accession>
<reference evidence="2" key="1">
    <citation type="submission" date="2025-08" db="UniProtKB">
        <authorList>
            <consortium name="RefSeq"/>
        </authorList>
    </citation>
    <scope>IDENTIFICATION</scope>
    <source>
        <strain evidence="2">Tuebingen</strain>
        <tissue evidence="2">Fibroblasts and whole tissue</tissue>
    </source>
</reference>